<accession>A0ABS0F2H7</accession>
<keyword evidence="1" id="KW-1133">Transmembrane helix</keyword>
<sequence length="91" mass="9992">MGAFGGYTRWAVVFLVIFVLFFLLVPAGVGVYHAAPAPAPVATVAYTEYDEIIETGPIYGYTPHHHHPMAHGPVVHEEHHETYDSDESSSL</sequence>
<keyword evidence="1" id="KW-0812">Transmembrane</keyword>
<organism evidence="2 3">
    <name type="scientific">Alicyclobacillus mali</name>
    <name type="common">ex Roth et al. 2021</name>
    <dbReference type="NCBI Taxonomy" id="1123961"/>
    <lineage>
        <taxon>Bacteria</taxon>
        <taxon>Bacillati</taxon>
        <taxon>Bacillota</taxon>
        <taxon>Bacilli</taxon>
        <taxon>Bacillales</taxon>
        <taxon>Alicyclobacillaceae</taxon>
        <taxon>Alicyclobacillus</taxon>
    </lineage>
</organism>
<evidence type="ECO:0000313" key="3">
    <source>
        <dbReference type="Proteomes" id="UP000642910"/>
    </source>
</evidence>
<name>A0ABS0F2H7_9BACL</name>
<dbReference type="Proteomes" id="UP000642910">
    <property type="component" value="Unassembled WGS sequence"/>
</dbReference>
<dbReference type="EMBL" id="JADPKZ010000037">
    <property type="protein sequence ID" value="MBF8377511.1"/>
    <property type="molecule type" value="Genomic_DNA"/>
</dbReference>
<evidence type="ECO:0000313" key="2">
    <source>
        <dbReference type="EMBL" id="MBF8377511.1"/>
    </source>
</evidence>
<feature type="transmembrane region" description="Helical" evidence="1">
    <location>
        <begin position="12"/>
        <end position="35"/>
    </location>
</feature>
<keyword evidence="3" id="KW-1185">Reference proteome</keyword>
<protein>
    <recommendedName>
        <fullName evidence="4">Secreted protein</fullName>
    </recommendedName>
</protein>
<evidence type="ECO:0000256" key="1">
    <source>
        <dbReference type="SAM" id="Phobius"/>
    </source>
</evidence>
<dbReference type="RefSeq" id="WP_195867419.1">
    <property type="nucleotide sequence ID" value="NZ_JADPKZ010000037.1"/>
</dbReference>
<reference evidence="2 3" key="1">
    <citation type="submission" date="2020-11" db="EMBL/GenBank/DDBJ databases">
        <title>Genomic insight of Alicyclobacillus mali FL 18 reveals a new arsenic-resistant strain, with potential in environmental biotechnology.</title>
        <authorList>
            <person name="Fiorentino G."/>
            <person name="Gallo G."/>
            <person name="Aulitto M."/>
        </authorList>
    </citation>
    <scope>NUCLEOTIDE SEQUENCE [LARGE SCALE GENOMIC DNA]</scope>
    <source>
        <strain evidence="2 3">FL 18</strain>
    </source>
</reference>
<proteinExistence type="predicted"/>
<comment type="caution">
    <text evidence="2">The sequence shown here is derived from an EMBL/GenBank/DDBJ whole genome shotgun (WGS) entry which is preliminary data.</text>
</comment>
<gene>
    <name evidence="2" type="ORF">IW967_06480</name>
</gene>
<keyword evidence="1" id="KW-0472">Membrane</keyword>
<evidence type="ECO:0008006" key="4">
    <source>
        <dbReference type="Google" id="ProtNLM"/>
    </source>
</evidence>